<dbReference type="PROSITE" id="PS00072">
    <property type="entry name" value="ACYL_COA_DH_1"/>
    <property type="match status" value="1"/>
</dbReference>
<dbReference type="InterPro" id="IPR046373">
    <property type="entry name" value="Acyl-CoA_Oxase/DH_mid-dom_sf"/>
</dbReference>
<dbReference type="GO" id="GO:0003995">
    <property type="term" value="F:acyl-CoA dehydrogenase activity"/>
    <property type="evidence" value="ECO:0007669"/>
    <property type="project" value="InterPro"/>
</dbReference>
<dbReference type="Pfam" id="PF02771">
    <property type="entry name" value="Acyl-CoA_dh_N"/>
    <property type="match status" value="1"/>
</dbReference>
<evidence type="ECO:0000259" key="10">
    <source>
        <dbReference type="Pfam" id="PF00441"/>
    </source>
</evidence>
<dbReference type="GO" id="GO:0050660">
    <property type="term" value="F:flavin adenine dinucleotide binding"/>
    <property type="evidence" value="ECO:0007669"/>
    <property type="project" value="InterPro"/>
</dbReference>
<dbReference type="InterPro" id="IPR037069">
    <property type="entry name" value="AcylCoA_DH/ox_N_sf"/>
</dbReference>
<evidence type="ECO:0000256" key="3">
    <source>
        <dbReference type="ARBA" id="ARBA00011881"/>
    </source>
</evidence>
<dbReference type="PROSITE" id="PS00073">
    <property type="entry name" value="ACYL_COA_DH_2"/>
    <property type="match status" value="1"/>
</dbReference>
<evidence type="ECO:0000256" key="4">
    <source>
        <dbReference type="ARBA" id="ARBA00022630"/>
    </source>
</evidence>
<dbReference type="PANTHER" id="PTHR43884">
    <property type="entry name" value="ACYL-COA DEHYDROGENASE"/>
    <property type="match status" value="1"/>
</dbReference>
<dbReference type="Pfam" id="PF00441">
    <property type="entry name" value="Acyl-CoA_dh_1"/>
    <property type="match status" value="1"/>
</dbReference>
<evidence type="ECO:0000256" key="9">
    <source>
        <dbReference type="RuleBase" id="RU362125"/>
    </source>
</evidence>
<dbReference type="FunFam" id="2.40.110.10:FF:000009">
    <property type="entry name" value="Acyl-CoA dehydrogenase"/>
    <property type="match status" value="1"/>
</dbReference>
<evidence type="ECO:0000256" key="2">
    <source>
        <dbReference type="ARBA" id="ARBA00009347"/>
    </source>
</evidence>
<dbReference type="InterPro" id="IPR036250">
    <property type="entry name" value="AcylCo_DH-like_C"/>
</dbReference>
<keyword evidence="14" id="KW-1185">Reference proteome</keyword>
<feature type="domain" description="Acyl-CoA dehydrogenase/oxidase N-terminal" evidence="12">
    <location>
        <begin position="6"/>
        <end position="118"/>
    </location>
</feature>
<dbReference type="InterPro" id="IPR006091">
    <property type="entry name" value="Acyl-CoA_Oxase/DH_mid-dom"/>
</dbReference>
<comment type="similarity">
    <text evidence="2 9">Belongs to the acyl-CoA dehydrogenase family.</text>
</comment>
<comment type="cofactor">
    <cofactor evidence="1 9">
        <name>FAD</name>
        <dbReference type="ChEBI" id="CHEBI:57692"/>
    </cofactor>
</comment>
<dbReference type="RefSeq" id="WP_207682775.1">
    <property type="nucleotide sequence ID" value="NZ_CP061800.1"/>
</dbReference>
<dbReference type="Pfam" id="PF02770">
    <property type="entry name" value="Acyl-CoA_dh_M"/>
    <property type="match status" value="1"/>
</dbReference>
<dbReference type="EC" id="1.3.8.11" evidence="7"/>
<comment type="subunit">
    <text evidence="3">Homotetramer.</text>
</comment>
<feature type="domain" description="Acyl-CoA oxidase/dehydrogenase middle" evidence="11">
    <location>
        <begin position="123"/>
        <end position="220"/>
    </location>
</feature>
<protein>
    <recommendedName>
        <fullName evidence="8">Cyclohexane-1-carbonyl-CoA dehydrogenase</fullName>
        <ecNumber evidence="7">1.3.8.11</ecNumber>
    </recommendedName>
</protein>
<dbReference type="InterPro" id="IPR006089">
    <property type="entry name" value="Acyl-CoA_DH_CS"/>
</dbReference>
<gene>
    <name evidence="13" type="primary">acdA3</name>
    <name evidence="13" type="ORF">dnm_037100</name>
</gene>
<evidence type="ECO:0000256" key="8">
    <source>
        <dbReference type="ARBA" id="ARBA00067292"/>
    </source>
</evidence>
<dbReference type="Gene3D" id="2.40.110.10">
    <property type="entry name" value="Butyryl-CoA Dehydrogenase, subunit A, domain 2"/>
    <property type="match status" value="1"/>
</dbReference>
<dbReference type="PIRSF" id="PIRSF016578">
    <property type="entry name" value="HsaA"/>
    <property type="match status" value="1"/>
</dbReference>
<dbReference type="PANTHER" id="PTHR43884:SF12">
    <property type="entry name" value="ISOVALERYL-COA DEHYDROGENASE, MITOCHONDRIAL-RELATED"/>
    <property type="match status" value="1"/>
</dbReference>
<name>A0A975BLG8_9BACT</name>
<feature type="domain" description="Acyl-CoA dehydrogenase/oxidase C-terminal" evidence="10">
    <location>
        <begin position="232"/>
        <end position="379"/>
    </location>
</feature>
<evidence type="ECO:0000259" key="12">
    <source>
        <dbReference type="Pfam" id="PF02771"/>
    </source>
</evidence>
<dbReference type="SUPFAM" id="SSF56645">
    <property type="entry name" value="Acyl-CoA dehydrogenase NM domain-like"/>
    <property type="match status" value="1"/>
</dbReference>
<evidence type="ECO:0000259" key="11">
    <source>
        <dbReference type="Pfam" id="PF02770"/>
    </source>
</evidence>
<dbReference type="FunFam" id="1.20.140.10:FF:000001">
    <property type="entry name" value="Acyl-CoA dehydrogenase"/>
    <property type="match status" value="1"/>
</dbReference>
<dbReference type="FunFam" id="1.10.540.10:FF:000002">
    <property type="entry name" value="Acyl-CoA dehydrogenase FadE19"/>
    <property type="match status" value="1"/>
</dbReference>
<dbReference type="InterPro" id="IPR009100">
    <property type="entry name" value="AcylCoA_DH/oxidase_NM_dom_sf"/>
</dbReference>
<dbReference type="KEGG" id="dmm:dnm_037100"/>
<evidence type="ECO:0000256" key="7">
    <source>
        <dbReference type="ARBA" id="ARBA00066361"/>
    </source>
</evidence>
<dbReference type="InterPro" id="IPR013786">
    <property type="entry name" value="AcylCoA_DH/ox_N"/>
</dbReference>
<keyword evidence="4 9" id="KW-0285">Flavoprotein</keyword>
<evidence type="ECO:0000313" key="13">
    <source>
        <dbReference type="EMBL" id="QTA87676.1"/>
    </source>
</evidence>
<evidence type="ECO:0000313" key="14">
    <source>
        <dbReference type="Proteomes" id="UP000663722"/>
    </source>
</evidence>
<organism evidence="13 14">
    <name type="scientific">Desulfonema magnum</name>
    <dbReference type="NCBI Taxonomy" id="45655"/>
    <lineage>
        <taxon>Bacteria</taxon>
        <taxon>Pseudomonadati</taxon>
        <taxon>Thermodesulfobacteriota</taxon>
        <taxon>Desulfobacteria</taxon>
        <taxon>Desulfobacterales</taxon>
        <taxon>Desulfococcaceae</taxon>
        <taxon>Desulfonema</taxon>
    </lineage>
</organism>
<dbReference type="EMBL" id="CP061800">
    <property type="protein sequence ID" value="QTA87676.1"/>
    <property type="molecule type" value="Genomic_DNA"/>
</dbReference>
<dbReference type="SUPFAM" id="SSF47203">
    <property type="entry name" value="Acyl-CoA dehydrogenase C-terminal domain-like"/>
    <property type="match status" value="1"/>
</dbReference>
<dbReference type="Proteomes" id="UP000663722">
    <property type="component" value="Chromosome"/>
</dbReference>
<evidence type="ECO:0000256" key="6">
    <source>
        <dbReference type="ARBA" id="ARBA00023002"/>
    </source>
</evidence>
<keyword evidence="6 9" id="KW-0560">Oxidoreductase</keyword>
<evidence type="ECO:0000256" key="1">
    <source>
        <dbReference type="ARBA" id="ARBA00001974"/>
    </source>
</evidence>
<sequence>MDFDLTKEQEMIRKEVRKFAQSEIAPVAAELDEKEEFSVELTQKMGEIGLFGMFVSEEYEGQGMDYVSYIIAVEEVARVDGSQAATIAAGNSLGIGPLYYFGTEAQKKKYLPKLCSGEALWGFGLTEPTAGSDAGGSKTTAVQDGDEWILNGSKIFITNGACELTLGVTVQAITGTRPNGKPEYTCFIVEPGMKGFKSVAMHKKMMWRASNTAELYFDDVRIPSENVLGKKGDGFHQMLQTLDGGRLSIGAMGLGGAQGAYEAALKYAKKREQFGQPISKFQAVGFKLADSAMEIECARNLLYKACWLRDNKRPFEREAAMGKLYCSELMGRVANHAVQIHGGYGLMKEYNVERFYRDQKLLDIGEGTSEVQRIVISRYIGC</sequence>
<evidence type="ECO:0000256" key="5">
    <source>
        <dbReference type="ARBA" id="ARBA00022827"/>
    </source>
</evidence>
<reference evidence="13" key="1">
    <citation type="journal article" date="2021" name="Microb. Physiol.">
        <title>Proteogenomic Insights into the Physiology of Marine, Sulfate-Reducing, Filamentous Desulfonema limicola and Desulfonema magnum.</title>
        <authorList>
            <person name="Schnaars V."/>
            <person name="Wohlbrand L."/>
            <person name="Scheve S."/>
            <person name="Hinrichs C."/>
            <person name="Reinhardt R."/>
            <person name="Rabus R."/>
        </authorList>
    </citation>
    <scope>NUCLEOTIDE SEQUENCE</scope>
    <source>
        <strain evidence="13">4be13</strain>
    </source>
</reference>
<dbReference type="AlphaFoldDB" id="A0A975BLG8"/>
<accession>A0A975BLG8</accession>
<dbReference type="InterPro" id="IPR009075">
    <property type="entry name" value="AcylCo_DH/oxidase_C"/>
</dbReference>
<keyword evidence="5 9" id="KW-0274">FAD</keyword>
<dbReference type="Gene3D" id="1.10.540.10">
    <property type="entry name" value="Acyl-CoA dehydrogenase/oxidase, N-terminal domain"/>
    <property type="match status" value="1"/>
</dbReference>
<dbReference type="Gene3D" id="1.20.140.10">
    <property type="entry name" value="Butyryl-CoA Dehydrogenase, subunit A, domain 3"/>
    <property type="match status" value="1"/>
</dbReference>
<proteinExistence type="inferred from homology"/>